<evidence type="ECO:0000256" key="8">
    <source>
        <dbReference type="ARBA" id="ARBA00022723"/>
    </source>
</evidence>
<comment type="caution">
    <text evidence="15">The sequence shown here is derived from an EMBL/GenBank/DDBJ whole genome shotgun (WGS) entry which is preliminary data.</text>
</comment>
<feature type="domain" description="Fe-S hydro-lyase tartrate dehydratase alpha-type catalytic" evidence="13">
    <location>
        <begin position="56"/>
        <end position="333"/>
    </location>
</feature>
<protein>
    <recommendedName>
        <fullName evidence="12">Fumarate hydratase class I</fullName>
        <ecNumber evidence="12">4.2.1.2</ecNumber>
    </recommendedName>
</protein>
<dbReference type="PANTHER" id="PTHR30389:SF0">
    <property type="entry name" value="FUMARATE HYDRATASE CLASS I, AEROBIC"/>
    <property type="match status" value="1"/>
</dbReference>
<evidence type="ECO:0000256" key="6">
    <source>
        <dbReference type="ARBA" id="ARBA00022485"/>
    </source>
</evidence>
<keyword evidence="9 12" id="KW-0408">Iron</keyword>
<name>A0A7W6W8V8_9PROT</name>
<keyword evidence="10 12" id="KW-0411">Iron-sulfur</keyword>
<dbReference type="Gene3D" id="3.20.130.10">
    <property type="entry name" value="Fe-S hydro-lyase, tartrate dehydratase beta-type, catalytic domain"/>
    <property type="match status" value="1"/>
</dbReference>
<keyword evidence="8 12" id="KW-0479">Metal-binding</keyword>
<evidence type="ECO:0000256" key="12">
    <source>
        <dbReference type="PIRNR" id="PIRNR001394"/>
    </source>
</evidence>
<sequence>MIVAAPETTMLDAAFAELFPVAEDTTPYRRLDGDFAAVDRFRGQDMLVVDPAGLTRLAEEAIRDISHLLRPGHLAQLRAIMDDPEASPNDRFVALELLKNANISAGMVLPMCQDTGTAIVLGKKGERVFTGADDALALSQGIANAYTSLNLRYSQMAPLSMYEEVNTGNNLPAQIDLFATQGSAYKFMVMAKGGGSANKTFLYQQTKALLNPASLMAFLEAQVKTLGTAACPPYHLAIVIGGTSAEANLKTVKLASAKYLDGLPIEGGKSGHAFRDVGLEQEVLEMTRRLGIGAQFGGKYFCHDVRVVRLPRHGASCPVGIGVSCSADRQMQAKITADGVFVEALERDPARYMPDIKDEKLGGDVVPIDLTQPMDRIRATLGQYPIKTRVALTGPMIVARDIAHAKLKERLDAGQGLPDYVKNHPVYYAGPAKTPDGMASGSFGPTTAGRMDAYVDQFQAAGGSMVMIAKGNRSQVVTDACKAHGGFYLGSVGGAAAQLALESIRKVEVLEYPELGMEAVWRIEVENFPAFIVVDDKGNDFFRPA</sequence>
<evidence type="ECO:0000313" key="16">
    <source>
        <dbReference type="Proteomes" id="UP000554286"/>
    </source>
</evidence>
<dbReference type="InterPro" id="IPR020557">
    <property type="entry name" value="Fumarate_lyase_CS"/>
</dbReference>
<keyword evidence="7" id="KW-0816">Tricarboxylic acid cycle</keyword>
<evidence type="ECO:0000259" key="14">
    <source>
        <dbReference type="Pfam" id="PF05683"/>
    </source>
</evidence>
<dbReference type="EMBL" id="JACIGK010000005">
    <property type="protein sequence ID" value="MBB4265264.1"/>
    <property type="molecule type" value="Genomic_DNA"/>
</dbReference>
<organism evidence="15 16">
    <name type="scientific">Roseospira visakhapatnamensis</name>
    <dbReference type="NCBI Taxonomy" id="390880"/>
    <lineage>
        <taxon>Bacteria</taxon>
        <taxon>Pseudomonadati</taxon>
        <taxon>Pseudomonadota</taxon>
        <taxon>Alphaproteobacteria</taxon>
        <taxon>Rhodospirillales</taxon>
        <taxon>Rhodospirillaceae</taxon>
        <taxon>Roseospira</taxon>
    </lineage>
</organism>
<dbReference type="GO" id="GO:0051539">
    <property type="term" value="F:4 iron, 4 sulfur cluster binding"/>
    <property type="evidence" value="ECO:0007669"/>
    <property type="project" value="UniProtKB-UniRule"/>
</dbReference>
<dbReference type="PROSITE" id="PS00163">
    <property type="entry name" value="FUMARATE_LYASES"/>
    <property type="match status" value="1"/>
</dbReference>
<keyword evidence="6 12" id="KW-0004">4Fe-4S</keyword>
<evidence type="ECO:0000256" key="1">
    <source>
        <dbReference type="ARBA" id="ARBA00000929"/>
    </source>
</evidence>
<evidence type="ECO:0000256" key="5">
    <source>
        <dbReference type="ARBA" id="ARBA00011738"/>
    </source>
</evidence>
<dbReference type="EC" id="4.2.1.2" evidence="12"/>
<dbReference type="Pfam" id="PF05683">
    <property type="entry name" value="Fumerase_C"/>
    <property type="match status" value="1"/>
</dbReference>
<proteinExistence type="inferred from homology"/>
<evidence type="ECO:0000256" key="7">
    <source>
        <dbReference type="ARBA" id="ARBA00022532"/>
    </source>
</evidence>
<comment type="similarity">
    <text evidence="4 12">Belongs to the class-I fumarase family.</text>
</comment>
<evidence type="ECO:0000313" key="15">
    <source>
        <dbReference type="EMBL" id="MBB4265264.1"/>
    </source>
</evidence>
<comment type="cofactor">
    <cofactor evidence="2 12">
        <name>[4Fe-4S] cluster</name>
        <dbReference type="ChEBI" id="CHEBI:49883"/>
    </cofactor>
</comment>
<feature type="domain" description="Fe-S hydro-lyase tartrate dehydratase beta-type catalytic" evidence="14">
    <location>
        <begin position="339"/>
        <end position="543"/>
    </location>
</feature>
<accession>A0A7W6W8V8</accession>
<evidence type="ECO:0000259" key="13">
    <source>
        <dbReference type="Pfam" id="PF05681"/>
    </source>
</evidence>
<gene>
    <name evidence="15" type="ORF">GGD89_000882</name>
</gene>
<evidence type="ECO:0000256" key="3">
    <source>
        <dbReference type="ARBA" id="ARBA00004859"/>
    </source>
</evidence>
<dbReference type="GO" id="GO:0006099">
    <property type="term" value="P:tricarboxylic acid cycle"/>
    <property type="evidence" value="ECO:0007669"/>
    <property type="project" value="UniProtKB-KW"/>
</dbReference>
<dbReference type="InterPro" id="IPR004647">
    <property type="entry name" value="Fe-S_hydro-lyase_TtdB-typ_cat"/>
</dbReference>
<keyword evidence="11 12" id="KW-0456">Lyase</keyword>
<reference evidence="15 16" key="1">
    <citation type="submission" date="2020-08" db="EMBL/GenBank/DDBJ databases">
        <title>Genome sequencing of Purple Non-Sulfur Bacteria from various extreme environments.</title>
        <authorList>
            <person name="Mayer M."/>
        </authorList>
    </citation>
    <scope>NUCLEOTIDE SEQUENCE [LARGE SCALE GENOMIC DNA]</scope>
    <source>
        <strain evidence="15 16">JA131</strain>
    </source>
</reference>
<dbReference type="AlphaFoldDB" id="A0A7W6W8V8"/>
<keyword evidence="16" id="KW-1185">Reference proteome</keyword>
<evidence type="ECO:0000256" key="9">
    <source>
        <dbReference type="ARBA" id="ARBA00023004"/>
    </source>
</evidence>
<dbReference type="GO" id="GO:0046872">
    <property type="term" value="F:metal ion binding"/>
    <property type="evidence" value="ECO:0007669"/>
    <property type="project" value="UniProtKB-UniRule"/>
</dbReference>
<evidence type="ECO:0000256" key="4">
    <source>
        <dbReference type="ARBA" id="ARBA00008876"/>
    </source>
</evidence>
<dbReference type="InterPro" id="IPR051208">
    <property type="entry name" value="Class-I_Fumarase/Tartrate_DH"/>
</dbReference>
<evidence type="ECO:0000256" key="10">
    <source>
        <dbReference type="ARBA" id="ARBA00023014"/>
    </source>
</evidence>
<dbReference type="Pfam" id="PF05681">
    <property type="entry name" value="Fumerase"/>
    <property type="match status" value="1"/>
</dbReference>
<dbReference type="GO" id="GO:0004333">
    <property type="term" value="F:fumarate hydratase activity"/>
    <property type="evidence" value="ECO:0007669"/>
    <property type="project" value="UniProtKB-UniRule"/>
</dbReference>
<dbReference type="InterPro" id="IPR011167">
    <property type="entry name" value="Fe_dep_fumarate_hydratase"/>
</dbReference>
<evidence type="ECO:0000256" key="2">
    <source>
        <dbReference type="ARBA" id="ARBA00001966"/>
    </source>
</evidence>
<dbReference type="PIRSF" id="PIRSF001394">
    <property type="entry name" value="Fe_dep_fumar_hy"/>
    <property type="match status" value="1"/>
</dbReference>
<dbReference type="InterPro" id="IPR004646">
    <property type="entry name" value="Fe-S_hydro-lyase_TtdA-typ_cat"/>
</dbReference>
<comment type="function">
    <text evidence="12">Catalyzes the reversible hydration of fumarate to (S)-malate.</text>
</comment>
<comment type="subunit">
    <text evidence="5 12">Homodimer.</text>
</comment>
<comment type="catalytic activity">
    <reaction evidence="1 12">
        <text>(S)-malate = fumarate + H2O</text>
        <dbReference type="Rhea" id="RHEA:12460"/>
        <dbReference type="ChEBI" id="CHEBI:15377"/>
        <dbReference type="ChEBI" id="CHEBI:15589"/>
        <dbReference type="ChEBI" id="CHEBI:29806"/>
        <dbReference type="EC" id="4.2.1.2"/>
    </reaction>
</comment>
<dbReference type="PANTHER" id="PTHR30389">
    <property type="entry name" value="FUMARATE HYDRATASE-RELATED"/>
    <property type="match status" value="1"/>
</dbReference>
<dbReference type="NCBIfam" id="TIGR00722">
    <property type="entry name" value="ttdA_fumA_fumB"/>
    <property type="match status" value="1"/>
</dbReference>
<evidence type="ECO:0000256" key="11">
    <source>
        <dbReference type="ARBA" id="ARBA00023239"/>
    </source>
</evidence>
<comment type="pathway">
    <text evidence="3">Carbohydrate metabolism; tricarboxylic acid cycle; (S)-malate from fumarate: step 1/1.</text>
</comment>
<dbReference type="InterPro" id="IPR036660">
    <property type="entry name" value="Fe-S_hydroAse_TtdB_cat_sf"/>
</dbReference>
<dbReference type="Proteomes" id="UP000554286">
    <property type="component" value="Unassembled WGS sequence"/>
</dbReference>
<dbReference type="SUPFAM" id="SSF117457">
    <property type="entry name" value="FumA C-terminal domain-like"/>
    <property type="match status" value="1"/>
</dbReference>
<dbReference type="NCBIfam" id="TIGR00723">
    <property type="entry name" value="ttdB_fumA_fumB"/>
    <property type="match status" value="1"/>
</dbReference>